<dbReference type="Gene3D" id="3.30.1540.10">
    <property type="entry name" value="formyl-coa transferase, domain 3"/>
    <property type="match status" value="1"/>
</dbReference>
<proteinExistence type="predicted"/>
<name>A0ABP9KQH7_9NOCA</name>
<feature type="compositionally biased region" description="Polar residues" evidence="2">
    <location>
        <begin position="378"/>
        <end position="387"/>
    </location>
</feature>
<feature type="region of interest" description="Disordered" evidence="2">
    <location>
        <begin position="348"/>
        <end position="387"/>
    </location>
</feature>
<dbReference type="PANTHER" id="PTHR48207:SF3">
    <property type="entry name" value="SUCCINATE--HYDROXYMETHYLGLUTARATE COA-TRANSFERASE"/>
    <property type="match status" value="1"/>
</dbReference>
<comment type="caution">
    <text evidence="3">The sequence shown here is derived from an EMBL/GenBank/DDBJ whole genome shotgun (WGS) entry which is preliminary data.</text>
</comment>
<accession>A0ABP9KQH7</accession>
<organism evidence="3 4">
    <name type="scientific">Nocardia callitridis</name>
    <dbReference type="NCBI Taxonomy" id="648753"/>
    <lineage>
        <taxon>Bacteria</taxon>
        <taxon>Bacillati</taxon>
        <taxon>Actinomycetota</taxon>
        <taxon>Actinomycetes</taxon>
        <taxon>Mycobacteriales</taxon>
        <taxon>Nocardiaceae</taxon>
        <taxon>Nocardia</taxon>
    </lineage>
</organism>
<keyword evidence="4" id="KW-1185">Reference proteome</keyword>
<evidence type="ECO:0000256" key="2">
    <source>
        <dbReference type="SAM" id="MobiDB-lite"/>
    </source>
</evidence>
<dbReference type="InterPro" id="IPR044855">
    <property type="entry name" value="CoA-Trfase_III_dom3_sf"/>
</dbReference>
<dbReference type="Gene3D" id="3.40.50.10540">
    <property type="entry name" value="Crotonobetainyl-coa:carnitine coa-transferase, domain 1"/>
    <property type="match status" value="1"/>
</dbReference>
<dbReference type="PANTHER" id="PTHR48207">
    <property type="entry name" value="SUCCINATE--HYDROXYMETHYLGLUTARATE COA-TRANSFERASE"/>
    <property type="match status" value="1"/>
</dbReference>
<evidence type="ECO:0000313" key="3">
    <source>
        <dbReference type="EMBL" id="GAA5063797.1"/>
    </source>
</evidence>
<evidence type="ECO:0000256" key="1">
    <source>
        <dbReference type="ARBA" id="ARBA00022679"/>
    </source>
</evidence>
<dbReference type="Pfam" id="PF02515">
    <property type="entry name" value="CoA_transf_3"/>
    <property type="match status" value="1"/>
</dbReference>
<keyword evidence="1" id="KW-0808">Transferase</keyword>
<sequence length="387" mass="41893">MVSTQPTAPRPRPLAGFRVIEVGHAVCAPLCARHLADLGADVIKVEAPGGDLARGYDEVVGGDSAYFAWANYGKRSVVLDLRSESGRTDFEKLIGRADVLIHNLGPGAMKRLGFDHARLSRINPTLIDCAISGYGKSGPMAERKAFDLLVQGEAGLMSVTGTHDEPAKVGISIVDMCTAMYALAAVQAALIERTTTAAGRRIDIAMFDCLAEWMMAPAFHQIHTGTPPRREGARHNMMVPYGLYKTGPSTSVNFAVQTTPHWRALCTDVLRAPHLTDHPDYANNADRVRNRTVLEPEIERLLSAIGHEQSLARLLAARIPVGEVNDLAGLVDHAQLRARDRWMTIRTHGGTAPTVRPPFDLTDPDESDPPSVPALGEHTTSVLAELD</sequence>
<dbReference type="InterPro" id="IPR050483">
    <property type="entry name" value="CoA-transferase_III_domain"/>
</dbReference>
<dbReference type="Proteomes" id="UP001500603">
    <property type="component" value="Unassembled WGS sequence"/>
</dbReference>
<dbReference type="InterPro" id="IPR023606">
    <property type="entry name" value="CoA-Trfase_III_dom_1_sf"/>
</dbReference>
<evidence type="ECO:0000313" key="4">
    <source>
        <dbReference type="Proteomes" id="UP001500603"/>
    </source>
</evidence>
<protein>
    <submittedName>
        <fullName evidence="3">CaiB/BaiF CoA-transferase family protein</fullName>
    </submittedName>
</protein>
<dbReference type="RefSeq" id="WP_345498185.1">
    <property type="nucleotide sequence ID" value="NZ_BAABJM010000005.1"/>
</dbReference>
<dbReference type="SUPFAM" id="SSF89796">
    <property type="entry name" value="CoA-transferase family III (CaiB/BaiF)"/>
    <property type="match status" value="1"/>
</dbReference>
<dbReference type="EMBL" id="BAABJM010000005">
    <property type="protein sequence ID" value="GAA5063797.1"/>
    <property type="molecule type" value="Genomic_DNA"/>
</dbReference>
<dbReference type="InterPro" id="IPR003673">
    <property type="entry name" value="CoA-Trfase_fam_III"/>
</dbReference>
<gene>
    <name evidence="3" type="ORF">GCM10023318_49030</name>
</gene>
<reference evidence="4" key="1">
    <citation type="journal article" date="2019" name="Int. J. Syst. Evol. Microbiol.">
        <title>The Global Catalogue of Microorganisms (GCM) 10K type strain sequencing project: providing services to taxonomists for standard genome sequencing and annotation.</title>
        <authorList>
            <consortium name="The Broad Institute Genomics Platform"/>
            <consortium name="The Broad Institute Genome Sequencing Center for Infectious Disease"/>
            <person name="Wu L."/>
            <person name="Ma J."/>
        </authorList>
    </citation>
    <scope>NUCLEOTIDE SEQUENCE [LARGE SCALE GENOMIC DNA]</scope>
    <source>
        <strain evidence="4">JCM 18298</strain>
    </source>
</reference>